<evidence type="ECO:0000313" key="1">
    <source>
        <dbReference type="EMBL" id="OCB87973.1"/>
    </source>
</evidence>
<evidence type="ECO:0000313" key="2">
    <source>
        <dbReference type="Proteomes" id="UP000757232"/>
    </source>
</evidence>
<dbReference type="AlphaFoldDB" id="A0A9Q5HXS3"/>
<dbReference type="Proteomes" id="UP000757232">
    <property type="component" value="Unassembled WGS sequence"/>
</dbReference>
<accession>A0A9Q5HXS3</accession>
<gene>
    <name evidence="1" type="ORF">A7U60_g4931</name>
</gene>
<organism evidence="1 2">
    <name type="scientific">Sanghuangporus baumii</name>
    <name type="common">Phellinus baumii</name>
    <dbReference type="NCBI Taxonomy" id="108892"/>
    <lineage>
        <taxon>Eukaryota</taxon>
        <taxon>Fungi</taxon>
        <taxon>Dikarya</taxon>
        <taxon>Basidiomycota</taxon>
        <taxon>Agaricomycotina</taxon>
        <taxon>Agaricomycetes</taxon>
        <taxon>Hymenochaetales</taxon>
        <taxon>Hymenochaetaceae</taxon>
        <taxon>Sanghuangporus</taxon>
    </lineage>
</organism>
<proteinExistence type="predicted"/>
<keyword evidence="2" id="KW-1185">Reference proteome</keyword>
<protein>
    <submittedName>
        <fullName evidence="1">Uncharacterized protein</fullName>
    </submittedName>
</protein>
<name>A0A9Q5HXS3_SANBA</name>
<sequence>MKHINLRNVTSRDSTTSKKMIEALHVTVRTAEDAEALELLVSRTPEGKNGVKELSRRVSYNEPVLSVMGPTKSEGSATVILPPFEVTINENGRIVRAYWTSSALNQGQESVQEDTTYHLHIDLPIHHFQRTSMTALCPLPFPICTVCPSASTSQISAVMLPLVH</sequence>
<comment type="caution">
    <text evidence="1">The sequence shown here is derived from an EMBL/GenBank/DDBJ whole genome shotgun (WGS) entry which is preliminary data.</text>
</comment>
<dbReference type="EMBL" id="LNZH02000186">
    <property type="protein sequence ID" value="OCB87973.1"/>
    <property type="molecule type" value="Genomic_DNA"/>
</dbReference>
<reference evidence="1" key="1">
    <citation type="submission" date="2016-06" db="EMBL/GenBank/DDBJ databases">
        <title>Draft Genome sequence of the fungus Inonotus baumii.</title>
        <authorList>
            <person name="Zhu H."/>
            <person name="Lin W."/>
        </authorList>
    </citation>
    <scope>NUCLEOTIDE SEQUENCE</scope>
    <source>
        <strain evidence="1">821</strain>
    </source>
</reference>